<gene>
    <name evidence="8" type="ORF">GUJ93_ZPchr0013g34853</name>
</gene>
<reference evidence="8" key="1">
    <citation type="journal article" date="2021" name="bioRxiv">
        <title>Whole Genome Assembly and Annotation of Northern Wild Rice, Zizania palustris L., Supports a Whole Genome Duplication in the Zizania Genus.</title>
        <authorList>
            <person name="Haas M."/>
            <person name="Kono T."/>
            <person name="Macchietto M."/>
            <person name="Millas R."/>
            <person name="McGilp L."/>
            <person name="Shao M."/>
            <person name="Duquette J."/>
            <person name="Hirsch C.N."/>
            <person name="Kimball J."/>
        </authorList>
    </citation>
    <scope>NUCLEOTIDE SEQUENCE</scope>
    <source>
        <tissue evidence="8">Fresh leaf tissue</tissue>
    </source>
</reference>
<dbReference type="GO" id="GO:0009736">
    <property type="term" value="P:cytokinin-activated signaling pathway"/>
    <property type="evidence" value="ECO:0007669"/>
    <property type="project" value="UniProtKB-KW"/>
</dbReference>
<keyword evidence="2" id="KW-0963">Cytoplasm</keyword>
<evidence type="ECO:0000313" key="8">
    <source>
        <dbReference type="EMBL" id="KAG8096095.1"/>
    </source>
</evidence>
<dbReference type="PANTHER" id="PTHR33347:SF56">
    <property type="entry name" value="OS03G0199500 PROTEIN"/>
    <property type="match status" value="1"/>
</dbReference>
<comment type="similarity">
    <text evidence="6">Belongs to the SOFL plant protein family.</text>
</comment>
<accession>A0A8J5WR52</accession>
<dbReference type="PANTHER" id="PTHR33347">
    <property type="entry name" value="OSJNBA0091C07.3 PROTEIN"/>
    <property type="match status" value="1"/>
</dbReference>
<dbReference type="GO" id="GO:0005737">
    <property type="term" value="C:cytoplasm"/>
    <property type="evidence" value="ECO:0007669"/>
    <property type="project" value="UniProtKB-SubCell"/>
</dbReference>
<dbReference type="AlphaFoldDB" id="A0A8J5WR52"/>
<evidence type="ECO:0000256" key="6">
    <source>
        <dbReference type="ARBA" id="ARBA00024199"/>
    </source>
</evidence>
<dbReference type="OrthoDB" id="759087at2759"/>
<evidence type="ECO:0000256" key="3">
    <source>
        <dbReference type="ARBA" id="ARBA00022712"/>
    </source>
</evidence>
<feature type="region of interest" description="Disordered" evidence="7">
    <location>
        <begin position="140"/>
        <end position="161"/>
    </location>
</feature>
<evidence type="ECO:0000313" key="9">
    <source>
        <dbReference type="Proteomes" id="UP000729402"/>
    </source>
</evidence>
<sequence length="247" mass="25777">MLVTNSSARGGGGSTLRVRCAVLLLEIEDRGGDLPTTREMLVGMEGEAAAAAISGCSSGCQSGWTTYLDDHSSYSCGSSRFNGKAQKPYCYCDYSEDAEDDLSMISDASSGPRQQYSTSNDDAAAAAAAAIHAIAAERRSRRMEAAARRQSKTATAASHLEDTASSPALLKYTNASADCNGYGGPASPAMEMGNAADFSCALSATTDFETPLNGIPMGSYRQMQYSTAPVKPMAATRRVSILLDSPA</sequence>
<keyword evidence="5" id="KW-0539">Nucleus</keyword>
<keyword evidence="4" id="KW-0932">Cytokinin signaling pathway</keyword>
<reference evidence="8" key="2">
    <citation type="submission" date="2021-02" db="EMBL/GenBank/DDBJ databases">
        <authorList>
            <person name="Kimball J.A."/>
            <person name="Haas M.W."/>
            <person name="Macchietto M."/>
            <person name="Kono T."/>
            <person name="Duquette J."/>
            <person name="Shao M."/>
        </authorList>
    </citation>
    <scope>NUCLEOTIDE SEQUENCE</scope>
    <source>
        <tissue evidence="8">Fresh leaf tissue</tissue>
    </source>
</reference>
<evidence type="ECO:0000256" key="4">
    <source>
        <dbReference type="ARBA" id="ARBA00022864"/>
    </source>
</evidence>
<dbReference type="Proteomes" id="UP000729402">
    <property type="component" value="Unassembled WGS sequence"/>
</dbReference>
<organism evidence="8 9">
    <name type="scientific">Zizania palustris</name>
    <name type="common">Northern wild rice</name>
    <dbReference type="NCBI Taxonomy" id="103762"/>
    <lineage>
        <taxon>Eukaryota</taxon>
        <taxon>Viridiplantae</taxon>
        <taxon>Streptophyta</taxon>
        <taxon>Embryophyta</taxon>
        <taxon>Tracheophyta</taxon>
        <taxon>Spermatophyta</taxon>
        <taxon>Magnoliopsida</taxon>
        <taxon>Liliopsida</taxon>
        <taxon>Poales</taxon>
        <taxon>Poaceae</taxon>
        <taxon>BOP clade</taxon>
        <taxon>Oryzoideae</taxon>
        <taxon>Oryzeae</taxon>
        <taxon>Zizaniinae</taxon>
        <taxon>Zizania</taxon>
    </lineage>
</organism>
<proteinExistence type="inferred from homology"/>
<evidence type="ECO:0000256" key="2">
    <source>
        <dbReference type="ARBA" id="ARBA00022490"/>
    </source>
</evidence>
<comment type="subcellular location">
    <subcellularLocation>
        <location evidence="1">Cytoplasm</location>
    </subcellularLocation>
</comment>
<dbReference type="InterPro" id="IPR044670">
    <property type="entry name" value="SOFL"/>
</dbReference>
<comment type="caution">
    <text evidence="8">The sequence shown here is derived from an EMBL/GenBank/DDBJ whole genome shotgun (WGS) entry which is preliminary data.</text>
</comment>
<name>A0A8J5WR52_ZIZPA</name>
<evidence type="ECO:0000256" key="7">
    <source>
        <dbReference type="SAM" id="MobiDB-lite"/>
    </source>
</evidence>
<protein>
    <submittedName>
        <fullName evidence="8">Uncharacterized protein</fullName>
    </submittedName>
</protein>
<keyword evidence="3" id="KW-0203">Cytokinin biosynthesis</keyword>
<dbReference type="GO" id="GO:0009691">
    <property type="term" value="P:cytokinin biosynthetic process"/>
    <property type="evidence" value="ECO:0007669"/>
    <property type="project" value="UniProtKB-KW"/>
</dbReference>
<keyword evidence="9" id="KW-1185">Reference proteome</keyword>
<evidence type="ECO:0000256" key="1">
    <source>
        <dbReference type="ARBA" id="ARBA00004496"/>
    </source>
</evidence>
<evidence type="ECO:0000256" key="5">
    <source>
        <dbReference type="ARBA" id="ARBA00023242"/>
    </source>
</evidence>
<dbReference type="EMBL" id="JAAALK010000079">
    <property type="protein sequence ID" value="KAG8096095.1"/>
    <property type="molecule type" value="Genomic_DNA"/>
</dbReference>